<organism evidence="2 3">
    <name type="scientific">Staurois parvus</name>
    <dbReference type="NCBI Taxonomy" id="386267"/>
    <lineage>
        <taxon>Eukaryota</taxon>
        <taxon>Metazoa</taxon>
        <taxon>Chordata</taxon>
        <taxon>Craniata</taxon>
        <taxon>Vertebrata</taxon>
        <taxon>Euteleostomi</taxon>
        <taxon>Amphibia</taxon>
        <taxon>Batrachia</taxon>
        <taxon>Anura</taxon>
        <taxon>Neobatrachia</taxon>
        <taxon>Ranoidea</taxon>
        <taxon>Ranidae</taxon>
        <taxon>Staurois</taxon>
    </lineage>
</organism>
<reference evidence="2" key="1">
    <citation type="submission" date="2023-05" db="EMBL/GenBank/DDBJ databases">
        <authorList>
            <person name="Stuckert A."/>
        </authorList>
    </citation>
    <scope>NUCLEOTIDE SEQUENCE</scope>
</reference>
<keyword evidence="3" id="KW-1185">Reference proteome</keyword>
<proteinExistence type="predicted"/>
<keyword evidence="1" id="KW-0812">Transmembrane</keyword>
<evidence type="ECO:0000256" key="1">
    <source>
        <dbReference type="SAM" id="Phobius"/>
    </source>
</evidence>
<accession>A0ABN9C1Q4</accession>
<name>A0ABN9C1Q4_9NEOB</name>
<gene>
    <name evidence="2" type="ORF">SPARVUS_LOCUS4120721</name>
</gene>
<feature type="transmembrane region" description="Helical" evidence="1">
    <location>
        <begin position="36"/>
        <end position="54"/>
    </location>
</feature>
<dbReference type="EMBL" id="CATNWA010007383">
    <property type="protein sequence ID" value="CAI9553947.1"/>
    <property type="molecule type" value="Genomic_DNA"/>
</dbReference>
<comment type="caution">
    <text evidence="2">The sequence shown here is derived from an EMBL/GenBank/DDBJ whole genome shotgun (WGS) entry which is preliminary data.</text>
</comment>
<keyword evidence="1" id="KW-1133">Transmembrane helix</keyword>
<keyword evidence="1" id="KW-0472">Membrane</keyword>
<protein>
    <submittedName>
        <fullName evidence="2">Uncharacterized protein</fullName>
    </submittedName>
</protein>
<evidence type="ECO:0000313" key="3">
    <source>
        <dbReference type="Proteomes" id="UP001162483"/>
    </source>
</evidence>
<evidence type="ECO:0000313" key="2">
    <source>
        <dbReference type="EMBL" id="CAI9553947.1"/>
    </source>
</evidence>
<dbReference type="Proteomes" id="UP001162483">
    <property type="component" value="Unassembled WGS sequence"/>
</dbReference>
<sequence>MGHIHISAFSPGAFFGKDQGLFKRKYFNGEAAEKHVVWFCCICDAFCILIWLATRK</sequence>
<feature type="non-terminal residue" evidence="2">
    <location>
        <position position="56"/>
    </location>
</feature>